<dbReference type="InterPro" id="IPR036412">
    <property type="entry name" value="HAD-like_sf"/>
</dbReference>
<comment type="function">
    <text evidence="6">This promotes the activity of RNA polymerase II.</text>
</comment>
<organism evidence="10 11">
    <name type="scientific">Dekkera bruxellensis</name>
    <name type="common">Brettanomyces custersii</name>
    <dbReference type="NCBI Taxonomy" id="5007"/>
    <lineage>
        <taxon>Eukaryota</taxon>
        <taxon>Fungi</taxon>
        <taxon>Dikarya</taxon>
        <taxon>Ascomycota</taxon>
        <taxon>Saccharomycotina</taxon>
        <taxon>Pichiomycetes</taxon>
        <taxon>Pichiales</taxon>
        <taxon>Pichiaceae</taxon>
        <taxon>Brettanomyces</taxon>
    </lineage>
</organism>
<feature type="compositionally biased region" description="Polar residues" evidence="7">
    <location>
        <begin position="426"/>
        <end position="452"/>
    </location>
</feature>
<feature type="compositionally biased region" description="Basic and acidic residues" evidence="7">
    <location>
        <begin position="495"/>
        <end position="509"/>
    </location>
</feature>
<dbReference type="PANTHER" id="PTHR23081">
    <property type="entry name" value="RNA POLYMERASE II CTD PHOSPHATASE"/>
    <property type="match status" value="1"/>
</dbReference>
<evidence type="ECO:0000256" key="1">
    <source>
        <dbReference type="ARBA" id="ARBA00004123"/>
    </source>
</evidence>
<dbReference type="Pfam" id="PF03031">
    <property type="entry name" value="NIF"/>
    <property type="match status" value="1"/>
</dbReference>
<evidence type="ECO:0000313" key="10">
    <source>
        <dbReference type="EMBL" id="VUG19003.1"/>
    </source>
</evidence>
<dbReference type="SMART" id="SM00577">
    <property type="entry name" value="CPDc"/>
    <property type="match status" value="1"/>
</dbReference>
<dbReference type="InterPro" id="IPR004274">
    <property type="entry name" value="FCP1_dom"/>
</dbReference>
<reference evidence="10 11" key="1">
    <citation type="submission" date="2019-07" db="EMBL/GenBank/DDBJ databases">
        <authorList>
            <person name="Friedrich A."/>
            <person name="Schacherer J."/>
        </authorList>
    </citation>
    <scope>NUCLEOTIDE SEQUENCE [LARGE SCALE GENOMIC DNA]</scope>
</reference>
<name>A0A7D9H0V2_DEKBR</name>
<dbReference type="EC" id="3.1.3.16" evidence="6"/>
<evidence type="ECO:0000256" key="5">
    <source>
        <dbReference type="ARBA" id="ARBA00048336"/>
    </source>
</evidence>
<dbReference type="InterPro" id="IPR039189">
    <property type="entry name" value="Fcp1"/>
</dbReference>
<dbReference type="PROSITE" id="PS50969">
    <property type="entry name" value="FCP1"/>
    <property type="match status" value="1"/>
</dbReference>
<evidence type="ECO:0000256" key="3">
    <source>
        <dbReference type="ARBA" id="ARBA00023242"/>
    </source>
</evidence>
<dbReference type="SMART" id="SM00292">
    <property type="entry name" value="BRCT"/>
    <property type="match status" value="1"/>
</dbReference>
<accession>A0A7D9H0V2</accession>
<dbReference type="Gene3D" id="1.10.287.10">
    <property type="entry name" value="S15/NS1, RNA-binding"/>
    <property type="match status" value="1"/>
</dbReference>
<keyword evidence="3 6" id="KW-0539">Nucleus</keyword>
<feature type="compositionally biased region" description="Polar residues" evidence="7">
    <location>
        <begin position="467"/>
        <end position="494"/>
    </location>
</feature>
<evidence type="ECO:0000259" key="9">
    <source>
        <dbReference type="PROSITE" id="PS50969"/>
    </source>
</evidence>
<evidence type="ECO:0000256" key="2">
    <source>
        <dbReference type="ARBA" id="ARBA00022801"/>
    </source>
</evidence>
<feature type="compositionally biased region" description="Basic and acidic residues" evidence="7">
    <location>
        <begin position="385"/>
        <end position="395"/>
    </location>
</feature>
<dbReference type="InterPro" id="IPR001357">
    <property type="entry name" value="BRCT_dom"/>
</dbReference>
<keyword evidence="11" id="KW-1185">Reference proteome</keyword>
<feature type="compositionally biased region" description="Low complexity" evidence="7">
    <location>
        <begin position="510"/>
        <end position="521"/>
    </location>
</feature>
<feature type="region of interest" description="Disordered" evidence="7">
    <location>
        <begin position="571"/>
        <end position="592"/>
    </location>
</feature>
<comment type="subcellular location">
    <subcellularLocation>
        <location evidence="1 6">Nucleus</location>
    </subcellularLocation>
</comment>
<evidence type="ECO:0000256" key="4">
    <source>
        <dbReference type="ARBA" id="ARBA00047761"/>
    </source>
</evidence>
<dbReference type="PROSITE" id="PS50172">
    <property type="entry name" value="BRCT"/>
    <property type="match status" value="1"/>
</dbReference>
<dbReference type="FunFam" id="3.40.50.1000:FF:000142">
    <property type="entry name" value="Similar to FCP1-like phosphatase"/>
    <property type="match status" value="1"/>
</dbReference>
<dbReference type="SUPFAM" id="SSF56784">
    <property type="entry name" value="HAD-like"/>
    <property type="match status" value="1"/>
</dbReference>
<dbReference type="GO" id="GO:0005634">
    <property type="term" value="C:nucleus"/>
    <property type="evidence" value="ECO:0007669"/>
    <property type="project" value="UniProtKB-SubCell"/>
</dbReference>
<evidence type="ECO:0000256" key="6">
    <source>
        <dbReference type="RuleBase" id="RU366066"/>
    </source>
</evidence>
<comment type="catalytic activity">
    <reaction evidence="5 6">
        <text>O-phospho-L-threonyl-[protein] + H2O = L-threonyl-[protein] + phosphate</text>
        <dbReference type="Rhea" id="RHEA:47004"/>
        <dbReference type="Rhea" id="RHEA-COMP:11060"/>
        <dbReference type="Rhea" id="RHEA-COMP:11605"/>
        <dbReference type="ChEBI" id="CHEBI:15377"/>
        <dbReference type="ChEBI" id="CHEBI:30013"/>
        <dbReference type="ChEBI" id="CHEBI:43474"/>
        <dbReference type="ChEBI" id="CHEBI:61977"/>
        <dbReference type="EC" id="3.1.3.16"/>
    </reaction>
</comment>
<proteinExistence type="predicted"/>
<evidence type="ECO:0000259" key="8">
    <source>
        <dbReference type="PROSITE" id="PS50172"/>
    </source>
</evidence>
<feature type="domain" description="BRCT" evidence="8">
    <location>
        <begin position="643"/>
        <end position="737"/>
    </location>
</feature>
<dbReference type="CDD" id="cd17729">
    <property type="entry name" value="BRCT_CTDP1"/>
    <property type="match status" value="1"/>
</dbReference>
<feature type="compositionally biased region" description="Acidic residues" evidence="7">
    <location>
        <begin position="454"/>
        <end position="463"/>
    </location>
</feature>
<protein>
    <recommendedName>
        <fullName evidence="6">RNA polymerase II subunit A C-terminal domain phosphatase</fullName>
        <ecNumber evidence="6">3.1.3.16</ecNumber>
    </recommendedName>
</protein>
<dbReference type="NCBIfam" id="TIGR02250">
    <property type="entry name" value="FCP1_euk"/>
    <property type="match status" value="1"/>
</dbReference>
<keyword evidence="2 6" id="KW-0378">Hydrolase</keyword>
<feature type="region of interest" description="Disordered" evidence="7">
    <location>
        <begin position="789"/>
        <end position="900"/>
    </location>
</feature>
<dbReference type="InterPro" id="IPR011947">
    <property type="entry name" value="FCP1_euk"/>
</dbReference>
<dbReference type="Pfam" id="PF00533">
    <property type="entry name" value="BRCT"/>
    <property type="match status" value="1"/>
</dbReference>
<dbReference type="EMBL" id="CABFWN010000004">
    <property type="protein sequence ID" value="VUG19003.1"/>
    <property type="molecule type" value="Genomic_DNA"/>
</dbReference>
<dbReference type="InterPro" id="IPR023214">
    <property type="entry name" value="HAD_sf"/>
</dbReference>
<feature type="compositionally biased region" description="Low complexity" evidence="7">
    <location>
        <begin position="871"/>
        <end position="887"/>
    </location>
</feature>
<evidence type="ECO:0000256" key="7">
    <source>
        <dbReference type="SAM" id="MobiDB-lite"/>
    </source>
</evidence>
<feature type="domain" description="FCP1 homology" evidence="9">
    <location>
        <begin position="169"/>
        <end position="355"/>
    </location>
</feature>
<evidence type="ECO:0000313" key="11">
    <source>
        <dbReference type="Proteomes" id="UP000478008"/>
    </source>
</evidence>
<dbReference type="PANTHER" id="PTHR23081:SF36">
    <property type="entry name" value="RNA POLYMERASE II SUBUNIT A C-TERMINAL DOMAIN PHOSPHATASE"/>
    <property type="match status" value="1"/>
</dbReference>
<sequence length="900" mass="100261">MQDSTSVYLPSKLPYPLKVGKIMAKEGEDIDKRTKIFTYRYSDYEPVPLSKQDQDDDNDEGNNRKKVKVEYVGTYECPLAGTIKQINVKPDDIIEDSSKSIIEIVEPCTHPIQYGGLCALCGKAVDEDDYTGFKDKDRAPISMAHGTTNLKVSAKEAVNIEKGSTERLIKDKKLSLVVDLDQTVIHATVDPTVGEWMNDPTNPNYEALKEVKSFSLEEPAIVPPGYNGPPLPPNIRWYYIKLRPGLHEFLEKVSKLYEMHIYTMATRSYAKEISKIIDPDGIYFGDRILSRDESGSLTQKSLKRLFPVDTSMVVVIDDRGDVWNWSPNLIKVVPYDFFVGIGDINSSFLPRQQALLGPSKRRKSVDILEEKMHGDDSDDGEEDDDKKPDPKKLMAEAKASSTTESAIDDEDDVDTNSMSEGDVKNGYTNNSVGSNNTGHSTNSVNDKSSNPDSIDADITVEDESTQKIENPNKSTEQNTQKSLSLNTAKATKITSEVDSKTHGSQEHSNHVNVSVKNSSSSPVERMVELGEGEDNGELLAMQANERSTALEQQQQERPLAKLQQNLEKILQEEETKDSSESSSVPSIATTDERESHNLLCDDDTELQTLGKALTKIHDKFYLEKERDVASAEVPDVKDIMNTMKSVVFQGCVFLLSGILPLGTPLDSADIVIWARSYGAQFVSEYSTSVTHVICKNPATFKVRLAKSVDPNVKIVNPDWLFKCMSMWRRVPEEDYTVQVTSLMGKEQVDNFLKYHNHIDNNPDGTFDTSNLDWDEIDEEMREFMGPEYDELESDSDTKEEHENSDVNNESNGIVGSEEKKDAKATDYGSKDSPSLKSDLSDMSEDEYEKQVLGDLADLEEEGEEGSINTDSSNNASSVESSSQASSETGETADVYQKVNV</sequence>
<dbReference type="GO" id="GO:0008420">
    <property type="term" value="F:RNA polymerase II CTD heptapeptide repeat phosphatase activity"/>
    <property type="evidence" value="ECO:0007669"/>
    <property type="project" value="UniProtKB-UniRule"/>
</dbReference>
<dbReference type="CDD" id="cd07521">
    <property type="entry name" value="HAD_FCP1-like"/>
    <property type="match status" value="1"/>
</dbReference>
<gene>
    <name evidence="10" type="primary">fcp1</name>
    <name evidence="10" type="ORF">DEBR0S4_08020G</name>
</gene>
<feature type="region of interest" description="Disordered" evidence="7">
    <location>
        <begin position="371"/>
        <end position="521"/>
    </location>
</feature>
<feature type="compositionally biased region" description="Basic and acidic residues" evidence="7">
    <location>
        <begin position="795"/>
        <end position="804"/>
    </location>
</feature>
<dbReference type="AlphaFoldDB" id="A0A7D9H0V2"/>
<comment type="catalytic activity">
    <reaction evidence="4 6">
        <text>O-phospho-L-seryl-[protein] + H2O = L-seryl-[protein] + phosphate</text>
        <dbReference type="Rhea" id="RHEA:20629"/>
        <dbReference type="Rhea" id="RHEA-COMP:9863"/>
        <dbReference type="Rhea" id="RHEA-COMP:11604"/>
        <dbReference type="ChEBI" id="CHEBI:15377"/>
        <dbReference type="ChEBI" id="CHEBI:29999"/>
        <dbReference type="ChEBI" id="CHEBI:43474"/>
        <dbReference type="ChEBI" id="CHEBI:83421"/>
        <dbReference type="EC" id="3.1.3.16"/>
    </reaction>
</comment>
<dbReference type="SUPFAM" id="SSF52113">
    <property type="entry name" value="BRCT domain"/>
    <property type="match status" value="1"/>
</dbReference>
<dbReference type="InterPro" id="IPR036420">
    <property type="entry name" value="BRCT_dom_sf"/>
</dbReference>
<dbReference type="Gene3D" id="3.40.50.10190">
    <property type="entry name" value="BRCT domain"/>
    <property type="match status" value="1"/>
</dbReference>
<dbReference type="Proteomes" id="UP000478008">
    <property type="component" value="Unassembled WGS sequence"/>
</dbReference>
<dbReference type="Gene3D" id="3.40.50.1000">
    <property type="entry name" value="HAD superfamily/HAD-like"/>
    <property type="match status" value="1"/>
</dbReference>
<feature type="compositionally biased region" description="Low complexity" evidence="7">
    <location>
        <begin position="396"/>
        <end position="405"/>
    </location>
</feature>